<accession>A0A6A5VPD9</accession>
<reference evidence="3" key="1">
    <citation type="journal article" date="2020" name="Stud. Mycol.">
        <title>101 Dothideomycetes genomes: a test case for predicting lifestyles and emergence of pathogens.</title>
        <authorList>
            <person name="Haridas S."/>
            <person name="Albert R."/>
            <person name="Binder M."/>
            <person name="Bloem J."/>
            <person name="Labutti K."/>
            <person name="Salamov A."/>
            <person name="Andreopoulos B."/>
            <person name="Baker S."/>
            <person name="Barry K."/>
            <person name="Bills G."/>
            <person name="Bluhm B."/>
            <person name="Cannon C."/>
            <person name="Castanera R."/>
            <person name="Culley D."/>
            <person name="Daum C."/>
            <person name="Ezra D."/>
            <person name="Gonzalez J."/>
            <person name="Henrissat B."/>
            <person name="Kuo A."/>
            <person name="Liang C."/>
            <person name="Lipzen A."/>
            <person name="Lutzoni F."/>
            <person name="Magnuson J."/>
            <person name="Mondo S."/>
            <person name="Nolan M."/>
            <person name="Ohm R."/>
            <person name="Pangilinan J."/>
            <person name="Park H.-J."/>
            <person name="Ramirez L."/>
            <person name="Alfaro M."/>
            <person name="Sun H."/>
            <person name="Tritt A."/>
            <person name="Yoshinaga Y."/>
            <person name="Zwiers L.-H."/>
            <person name="Turgeon B."/>
            <person name="Goodwin S."/>
            <person name="Spatafora J."/>
            <person name="Crous P."/>
            <person name="Grigoriev I."/>
        </authorList>
    </citation>
    <scope>NUCLEOTIDE SEQUENCE</scope>
    <source>
        <strain evidence="3">CBS 107.79</strain>
    </source>
</reference>
<dbReference type="AlphaFoldDB" id="A0A6A5VPD9"/>
<dbReference type="Proteomes" id="UP000800036">
    <property type="component" value="Unassembled WGS sequence"/>
</dbReference>
<protein>
    <submittedName>
        <fullName evidence="3">Uncharacterized protein</fullName>
    </submittedName>
</protein>
<proteinExistence type="predicted"/>
<evidence type="ECO:0000256" key="1">
    <source>
        <dbReference type="SAM" id="MobiDB-lite"/>
    </source>
</evidence>
<organism evidence="3 4">
    <name type="scientific">Bimuria novae-zelandiae CBS 107.79</name>
    <dbReference type="NCBI Taxonomy" id="1447943"/>
    <lineage>
        <taxon>Eukaryota</taxon>
        <taxon>Fungi</taxon>
        <taxon>Dikarya</taxon>
        <taxon>Ascomycota</taxon>
        <taxon>Pezizomycotina</taxon>
        <taxon>Dothideomycetes</taxon>
        <taxon>Pleosporomycetidae</taxon>
        <taxon>Pleosporales</taxon>
        <taxon>Massarineae</taxon>
        <taxon>Didymosphaeriaceae</taxon>
        <taxon>Bimuria</taxon>
    </lineage>
</organism>
<evidence type="ECO:0000256" key="2">
    <source>
        <dbReference type="SAM" id="SignalP"/>
    </source>
</evidence>
<keyword evidence="2" id="KW-0732">Signal</keyword>
<evidence type="ECO:0000313" key="4">
    <source>
        <dbReference type="Proteomes" id="UP000800036"/>
    </source>
</evidence>
<keyword evidence="4" id="KW-1185">Reference proteome</keyword>
<dbReference type="EMBL" id="ML976665">
    <property type="protein sequence ID" value="KAF1976756.1"/>
    <property type="molecule type" value="Genomic_DNA"/>
</dbReference>
<feature type="region of interest" description="Disordered" evidence="1">
    <location>
        <begin position="25"/>
        <end position="68"/>
    </location>
</feature>
<sequence length="118" mass="12889">MNNFLQLLAGAALLSSAIAAPIGDVSEKRDRPPIHTNPSIKGVGIYATDGPETKRDRPRSIPTPASRVWASTPRTDWRASAIAYQLTQTLASRALASTLWTRRARCCAIRVRIIGIHE</sequence>
<evidence type="ECO:0000313" key="3">
    <source>
        <dbReference type="EMBL" id="KAF1976756.1"/>
    </source>
</evidence>
<gene>
    <name evidence="3" type="ORF">BU23DRAFT_565440</name>
</gene>
<feature type="chain" id="PRO_5025677635" evidence="2">
    <location>
        <begin position="20"/>
        <end position="118"/>
    </location>
</feature>
<feature type="signal peptide" evidence="2">
    <location>
        <begin position="1"/>
        <end position="19"/>
    </location>
</feature>
<name>A0A6A5VPD9_9PLEO</name>